<dbReference type="InterPro" id="IPR025667">
    <property type="entry name" value="SprB_repeat"/>
</dbReference>
<evidence type="ECO:0000259" key="6">
    <source>
        <dbReference type="PROSITE" id="PS50093"/>
    </source>
</evidence>
<organism evidence="7 8">
    <name type="scientific">Carboxylicivirga marina</name>
    <dbReference type="NCBI Taxonomy" id="2800988"/>
    <lineage>
        <taxon>Bacteria</taxon>
        <taxon>Pseudomonadati</taxon>
        <taxon>Bacteroidota</taxon>
        <taxon>Bacteroidia</taxon>
        <taxon>Marinilabiliales</taxon>
        <taxon>Marinilabiliaceae</taxon>
        <taxon>Carboxylicivirga</taxon>
    </lineage>
</organism>
<dbReference type="Pfam" id="PF13229">
    <property type="entry name" value="Beta_helix"/>
    <property type="match status" value="1"/>
</dbReference>
<feature type="non-terminal residue" evidence="7">
    <location>
        <position position="1"/>
    </location>
</feature>
<comment type="subcellular location">
    <subcellularLocation>
        <location evidence="1">Membrane</location>
        <topology evidence="1">Multi-pass membrane protein</topology>
    </subcellularLocation>
</comment>
<dbReference type="InterPro" id="IPR039448">
    <property type="entry name" value="Beta_helix"/>
</dbReference>
<dbReference type="PANTHER" id="PTHR46730:SF4">
    <property type="entry name" value="POLYCYSTIC KIDNEY DISEASE PROTEIN 1-LIKE 1"/>
    <property type="match status" value="1"/>
</dbReference>
<dbReference type="InterPro" id="IPR035986">
    <property type="entry name" value="PKD_dom_sf"/>
</dbReference>
<dbReference type="Gene3D" id="2.60.40.740">
    <property type="match status" value="12"/>
</dbReference>
<evidence type="ECO:0000256" key="1">
    <source>
        <dbReference type="ARBA" id="ARBA00004141"/>
    </source>
</evidence>
<gene>
    <name evidence="7" type="ORF">JIV24_06040</name>
</gene>
<dbReference type="CDD" id="cd00146">
    <property type="entry name" value="PKD"/>
    <property type="match status" value="2"/>
</dbReference>
<protein>
    <submittedName>
        <fullName evidence="7">PKD domain-containing protein</fullName>
    </submittedName>
</protein>
<name>A0ABS1HGU1_9BACT</name>
<keyword evidence="3" id="KW-0677">Repeat</keyword>
<sequence>HWKVRNNTITNIRNRGLNVQGTGGLYTHNTVNGVVAGDGINITANNATVTENRFLNIQAGTGIIVNGADNLVANNFVEAEGVGIAKGICLQEKGSGSQIVFNSINITGTDVVNGVGLEVLGGSNYTVKNNIFANNGGGLAAKLGVSIAGSDWDYNDFYSSGDEFGEYLGTLYSDLESWGSTINADANSKVLNPFFLSETDLRPSQRSINGAGIAAADIALDIDGELRNQAAPDVGADEYLVDFGITQLVSPTLHCGLSTSDSVTVLLKQFGDIPFVDLQIAYQVNGGPVVKGTVPGQISNDIQYTFDTKENLAGHGSYEFKIWLIGTHDDNINNDTLRVTRFSSDVPEVNFNFSADCAGSEIPFAGSASVSSGAITAYEWMFDDGDTTYVQNPTHIYETSGIYNVTLRAYSDVGCYGDTTKQVNLLSTPHASFSFEDACYGEAVTFTNNSSIESGTMTYNWDFGDGMVSDSENPSHKYTDAGMFEVELTATAPSGCSHTAIDTVMMNSQIFANLFTSIDTAWAKPAGGIEPYLYHWQNGSKDAMATGLSNGYHSVTITDASGCSIIDSIEINIPELKLAVSGTDASCSSCTDGTATVTVTQGVAPYYYQWSNGATTASVDNLTKGWHYITVRDAYLNAKKDSVYIDGVDNLVLSLQATDISCFGGSNGAIDLAITGGMAPYTILWSNAATSEDLTDLAAGIYSVTVTDANALSETTEVTLVEAELLAVTASVQQTTCADGNDGALTLSVTGGTEPYDYSWSNGAATKDINALTEGDYTVMITDANGCSVEETYTVTTSSTLSVVMDNYDVNCAGQCDGVAMASASGGAAPYTYSWSNGATGTFQFNLCQDTYTVTVTDANGCNAESTFTINEPEAMAISLTPTDVTCGAAADGGISTEISGGIEPYAYSWDHGETSKDAANLSGGFYYLTVTDANGCVENEIAQVEEPDAIVVTSLLNEPTCTGNNNGSIDLTVSGGTGPYTYNWSNGETTEDISALTAGNYSLTVVDAMSCSQTLDVELADPQALLVSVTTINPGCSDANNGSASANVTGGRAPYTYSWSNGATEASIDELAEGTYSVTVTDALLCSVTETVEIVSPEPLALSLTATQPTCESLSNGALVPVLSGGVQPYTYSWSNGASSADISDLIAGSYTLTVTDAGGCSATVSSELNYLTTISGSINLSAITCADMCNGYAIAQGTGGDGTYSYSWSDGGSAPFRNNLCAGEYSVTITDGQGCAVELAETLTEPEALLVSGVATDATCKGEANGSIVLEVSGGKEAYAYEWNTGSAEKDLSGVAAGYYRVNVTDANGCSSLADFTLTEPSSLISVESSINDVSCAGDANGSIVLSVSGGSGDYTYLWSNGATNKDLVNVGGGSYDVAITDINGCTISESYVVTEPSSLISVESSINDVSCAGESNGSIVLSVSGGSGDYTYLWSTGASSKDLVDVSGGSYDVAITDINGCTISESYAVNEPSGAIATLGTIKDVTCAGESNGSIVLSVSGGSGDYSYLWSNGETSKDLVNVSGGSYDVVITDVNGCTATESYVVNEPLSAITISGISSNASCNGNASGAISINIEGGVAPYTYDWSNGSVEQNLTALSAGTYDVVVRDVNGCSGSWLTTVEEEGKASLSGTASYSKGTVDADDADVVLLDVTDHPYREVASVRMQGNGYFNFTNIEEGVYIVYVKLDDHAKQKYPGVMHSYYNMTHKWQEAEFITLACSESRSIELDMFEIPAADKVGNGKAKGQITYDNGSLKSTQPPVVGAVVMLIDEVSGLPVDYVTTDANGYYEISNIANGNYSIYVDVAGLTLVSTHELLITELAFNYEHVDFEVDAIVDMDIVKIETVPTDLEQADLYASTRVYPNPAANYVFIESALFGDKEVSVVLLSQSGSIVREYQAGELEKEGDKIRIDLPDLGSAFYMIRTEVAGEVMHHKVMMRK</sequence>
<evidence type="ECO:0000256" key="2">
    <source>
        <dbReference type="ARBA" id="ARBA00022692"/>
    </source>
</evidence>
<dbReference type="InterPro" id="IPR013783">
    <property type="entry name" value="Ig-like_fold"/>
</dbReference>
<keyword evidence="8" id="KW-1185">Reference proteome</keyword>
<dbReference type="PANTHER" id="PTHR46730">
    <property type="entry name" value="POLYCYSTIN-1"/>
    <property type="match status" value="1"/>
</dbReference>
<dbReference type="SUPFAM" id="SSF117074">
    <property type="entry name" value="Hypothetical protein PA1324"/>
    <property type="match status" value="1"/>
</dbReference>
<dbReference type="Proteomes" id="UP000605676">
    <property type="component" value="Unassembled WGS sequence"/>
</dbReference>
<dbReference type="InterPro" id="IPR022409">
    <property type="entry name" value="PKD/Chitinase_dom"/>
</dbReference>
<evidence type="ECO:0000256" key="5">
    <source>
        <dbReference type="ARBA" id="ARBA00023136"/>
    </source>
</evidence>
<dbReference type="EMBL" id="JAENRR010000010">
    <property type="protein sequence ID" value="MBK3516894.1"/>
    <property type="molecule type" value="Genomic_DNA"/>
</dbReference>
<proteinExistence type="predicted"/>
<comment type="caution">
    <text evidence="7">The sequence shown here is derived from an EMBL/GenBank/DDBJ whole genome shotgun (WGS) entry which is preliminary data.</text>
</comment>
<evidence type="ECO:0000256" key="3">
    <source>
        <dbReference type="ARBA" id="ARBA00022737"/>
    </source>
</evidence>
<dbReference type="Gene3D" id="2.60.40.10">
    <property type="entry name" value="Immunoglobulins"/>
    <property type="match status" value="3"/>
</dbReference>
<feature type="domain" description="PKD" evidence="6">
    <location>
        <begin position="441"/>
        <end position="504"/>
    </location>
</feature>
<dbReference type="InterPro" id="IPR011050">
    <property type="entry name" value="Pectin_lyase_fold/virulence"/>
</dbReference>
<dbReference type="SMART" id="SM00089">
    <property type="entry name" value="PKD"/>
    <property type="match status" value="2"/>
</dbReference>
<accession>A0ABS1HGU1</accession>
<keyword evidence="4" id="KW-1133">Transmembrane helix</keyword>
<dbReference type="RefSeq" id="WP_200464124.1">
    <property type="nucleotide sequence ID" value="NZ_JAENRR010000010.1"/>
</dbReference>
<dbReference type="SUPFAM" id="SSF49299">
    <property type="entry name" value="PKD domain"/>
    <property type="match status" value="2"/>
</dbReference>
<dbReference type="Pfam" id="PF13573">
    <property type="entry name" value="SprB"/>
    <property type="match status" value="13"/>
</dbReference>
<dbReference type="PROSITE" id="PS50093">
    <property type="entry name" value="PKD"/>
    <property type="match status" value="2"/>
</dbReference>
<keyword evidence="2" id="KW-0812">Transmembrane</keyword>
<dbReference type="Pfam" id="PF18911">
    <property type="entry name" value="PKD_4"/>
    <property type="match status" value="2"/>
</dbReference>
<dbReference type="SUPFAM" id="SSF51126">
    <property type="entry name" value="Pectin lyase-like"/>
    <property type="match status" value="1"/>
</dbReference>
<dbReference type="InterPro" id="IPR000601">
    <property type="entry name" value="PKD_dom"/>
</dbReference>
<evidence type="ECO:0000313" key="8">
    <source>
        <dbReference type="Proteomes" id="UP000605676"/>
    </source>
</evidence>
<evidence type="ECO:0000313" key="7">
    <source>
        <dbReference type="EMBL" id="MBK3516894.1"/>
    </source>
</evidence>
<feature type="domain" description="PKD" evidence="6">
    <location>
        <begin position="361"/>
        <end position="414"/>
    </location>
</feature>
<evidence type="ECO:0000256" key="4">
    <source>
        <dbReference type="ARBA" id="ARBA00022989"/>
    </source>
</evidence>
<reference evidence="7 8" key="1">
    <citation type="submission" date="2021-01" db="EMBL/GenBank/DDBJ databases">
        <title>Carboxyliciviraga sp.nov., isolated from coastal sediments.</title>
        <authorList>
            <person name="Lu D."/>
            <person name="Zhang T."/>
        </authorList>
    </citation>
    <scope>NUCLEOTIDE SEQUENCE [LARGE SCALE GENOMIC DNA]</scope>
    <source>
        <strain evidence="7 8">N1Y132</strain>
    </source>
</reference>
<keyword evidence="5" id="KW-0472">Membrane</keyword>